<dbReference type="PIRSF" id="PIRSF019169">
    <property type="entry name" value="PilM"/>
    <property type="match status" value="1"/>
</dbReference>
<dbReference type="PANTHER" id="PTHR32432">
    <property type="entry name" value="CELL DIVISION PROTEIN FTSA-RELATED"/>
    <property type="match status" value="1"/>
</dbReference>
<reference evidence="1 2" key="1">
    <citation type="submission" date="2017-01" db="EMBL/GenBank/DDBJ databases">
        <title>First insights into the biology of 'candidatus Vampirococcus archaeovorus'.</title>
        <authorList>
            <person name="Kizina J."/>
            <person name="Jordan S."/>
            <person name="Stueber K."/>
            <person name="Reinhardt R."/>
            <person name="Harder J."/>
        </authorList>
    </citation>
    <scope>NUCLEOTIDE SEQUENCE [LARGE SCALE GENOMIC DNA]</scope>
    <source>
        <strain evidence="1 2">LiM</strain>
    </source>
</reference>
<dbReference type="Proteomes" id="UP000287243">
    <property type="component" value="Chromosome"/>
</dbReference>
<dbReference type="PANTHER" id="PTHR32432:SF3">
    <property type="entry name" value="ETHANOLAMINE UTILIZATION PROTEIN EUTJ"/>
    <property type="match status" value="1"/>
</dbReference>
<proteinExistence type="predicted"/>
<dbReference type="RefSeq" id="WP_128699996.1">
    <property type="nucleotide sequence ID" value="NZ_CP019384.1"/>
</dbReference>
<dbReference type="Gene3D" id="3.30.1490.300">
    <property type="match status" value="1"/>
</dbReference>
<dbReference type="InterPro" id="IPR005883">
    <property type="entry name" value="PilM"/>
</dbReference>
<protein>
    <recommendedName>
        <fullName evidence="3">Type IV pilus assembly protein PilM</fullName>
    </recommendedName>
</protein>
<name>A0A410P4U6_VELA1</name>
<dbReference type="KEGG" id="vai:BU251_05595"/>
<keyword evidence="2" id="KW-1185">Reference proteome</keyword>
<gene>
    <name evidence="1" type="ORF">BU251_05595</name>
</gene>
<dbReference type="NCBIfam" id="TIGR01175">
    <property type="entry name" value="pilM"/>
    <property type="match status" value="1"/>
</dbReference>
<dbReference type="Gene3D" id="3.30.420.40">
    <property type="match status" value="2"/>
</dbReference>
<dbReference type="Pfam" id="PF11104">
    <property type="entry name" value="PilM_2"/>
    <property type="match status" value="1"/>
</dbReference>
<accession>A0A410P4U6</accession>
<dbReference type="CDD" id="cd24049">
    <property type="entry name" value="ASKHA_NBD_PilM"/>
    <property type="match status" value="1"/>
</dbReference>
<sequence length="362" mass="39634">MKMDLQQLKKQLNGFPMAAKGLLSQKMLAAKVESGTWGVDVGTNAVKICRLDVSKQPPVLSAYVVEKVENKNYRDALSRALARDRTIQNGVCVFSVSGQGAVSRYIELPSMNKTELESSMKFEIEKYVPFPLADVATDYMLLGEMKGKAKMNILIAAAKNELIQKKFTLAQELGLKVKAMELDSLALANFYTEIIGNVKNDACCAVINMGKTCCNMDILVDGQPFLSRDIFVGGDDFTKKTAETLSLDIPEAEKLKCTPQGRENELFSIWEPVLSNLTSEIRVSLDYFESRGGKAADLVLITGGASRLAGIREYMERALAVEVKFLDYADRLALGEGIDRQAFAADSDLLAVSLGLALRDAA</sequence>
<organism evidence="1 2">
    <name type="scientific">Velamenicoccus archaeovorus</name>
    <dbReference type="NCBI Taxonomy" id="1930593"/>
    <lineage>
        <taxon>Bacteria</taxon>
        <taxon>Pseudomonadati</taxon>
        <taxon>Candidatus Omnitrophota</taxon>
        <taxon>Candidatus Velamenicoccus</taxon>
    </lineage>
</organism>
<dbReference type="SUPFAM" id="SSF53067">
    <property type="entry name" value="Actin-like ATPase domain"/>
    <property type="match status" value="2"/>
</dbReference>
<dbReference type="AlphaFoldDB" id="A0A410P4U6"/>
<evidence type="ECO:0000313" key="2">
    <source>
        <dbReference type="Proteomes" id="UP000287243"/>
    </source>
</evidence>
<dbReference type="OrthoDB" id="9773403at2"/>
<dbReference type="InterPro" id="IPR043129">
    <property type="entry name" value="ATPase_NBD"/>
</dbReference>
<dbReference type="InterPro" id="IPR050696">
    <property type="entry name" value="FtsA/MreB"/>
</dbReference>
<evidence type="ECO:0008006" key="3">
    <source>
        <dbReference type="Google" id="ProtNLM"/>
    </source>
</evidence>
<evidence type="ECO:0000313" key="1">
    <source>
        <dbReference type="EMBL" id="QAT17237.1"/>
    </source>
</evidence>
<dbReference type="EMBL" id="CP019384">
    <property type="protein sequence ID" value="QAT17237.1"/>
    <property type="molecule type" value="Genomic_DNA"/>
</dbReference>